<organism evidence="1 2">
    <name type="scientific">Pedobacter steynii</name>
    <dbReference type="NCBI Taxonomy" id="430522"/>
    <lineage>
        <taxon>Bacteria</taxon>
        <taxon>Pseudomonadati</taxon>
        <taxon>Bacteroidota</taxon>
        <taxon>Sphingobacteriia</taxon>
        <taxon>Sphingobacteriales</taxon>
        <taxon>Sphingobacteriaceae</taxon>
        <taxon>Pedobacter</taxon>
    </lineage>
</organism>
<name>A0A1G9L9N9_9SPHI</name>
<sequence>MKDSLGISDVDVVSTSYGEVMYQRLTNKPVFLLLNKKEFVSKIPIMLKKYDYNDYIYSYSFYAELKRHLDSGQLTKAFLTETFGKVSREIEEEDGIKNLIFRKNNAKISFDGDSAVKVDVINYRAYDLHKTAILEYKVTGEDYSIGFDITISNLSDSEKTIKYVYITVTARNPVSDKIGTKTVRAIGPIKSGDYGDYSFENTFYSSTAKYLSLDAIKIQYMDGSIKLLNKAQTRAITTVDWEEEGNRTLDD</sequence>
<reference evidence="2" key="1">
    <citation type="submission" date="2016-10" db="EMBL/GenBank/DDBJ databases">
        <authorList>
            <person name="Varghese N."/>
            <person name="Submissions S."/>
        </authorList>
    </citation>
    <scope>NUCLEOTIDE SEQUENCE [LARGE SCALE GENOMIC DNA]</scope>
    <source>
        <strain evidence="2">DSM 19110</strain>
    </source>
</reference>
<evidence type="ECO:0000313" key="1">
    <source>
        <dbReference type="EMBL" id="SDL58467.1"/>
    </source>
</evidence>
<dbReference type="AlphaFoldDB" id="A0A1G9L9N9"/>
<dbReference type="Proteomes" id="UP000183200">
    <property type="component" value="Unassembled WGS sequence"/>
</dbReference>
<protein>
    <submittedName>
        <fullName evidence="1">Uncharacterized protein</fullName>
    </submittedName>
</protein>
<gene>
    <name evidence="1" type="ORF">SAMN05421820_101816</name>
</gene>
<evidence type="ECO:0000313" key="2">
    <source>
        <dbReference type="Proteomes" id="UP000183200"/>
    </source>
</evidence>
<dbReference type="EMBL" id="FNGY01000001">
    <property type="protein sequence ID" value="SDL58467.1"/>
    <property type="molecule type" value="Genomic_DNA"/>
</dbReference>
<accession>A0A1G9L9N9</accession>
<keyword evidence="2" id="KW-1185">Reference proteome</keyword>
<dbReference type="OrthoDB" id="1095452at2"/>
<proteinExistence type="predicted"/>